<accession>A0A2H0WSY6</accession>
<evidence type="ECO:0000313" key="1">
    <source>
        <dbReference type="EMBL" id="PIS15735.1"/>
    </source>
</evidence>
<dbReference type="SUPFAM" id="SSF69593">
    <property type="entry name" value="Glycerol-3-phosphate (1)-acyltransferase"/>
    <property type="match status" value="1"/>
</dbReference>
<comment type="caution">
    <text evidence="1">The sequence shown here is derived from an EMBL/GenBank/DDBJ whole genome shotgun (WGS) entry which is preliminary data.</text>
</comment>
<dbReference type="Proteomes" id="UP000231198">
    <property type="component" value="Unassembled WGS sequence"/>
</dbReference>
<proteinExistence type="predicted"/>
<organism evidence="1 2">
    <name type="scientific">Candidatus Roizmanbacteria bacterium CG09_land_8_20_14_0_10_41_9</name>
    <dbReference type="NCBI Taxonomy" id="1974850"/>
    <lineage>
        <taxon>Bacteria</taxon>
        <taxon>Candidatus Roizmaniibacteriota</taxon>
    </lineage>
</organism>
<sequence>MPERYVFRPRDLLRDWLMESVCHLFDIHFPEAYLRKAVNLIKAGAFPIIVSNHQSHADVIVHALIAERIIKETGGLLKGFRIPYAISVSTGHQGKNINFLFRFLKDWFEERGLLPFPVTRDKDKSEYGITDLSRHSVPALKNAGREGFGVSILPEGTVQAGRKDHYSIHGMRHGVEGGIELAKQTGNVLFLPVSIHGTYNVFNPDRRLPSLNAAISTLVGLAGIHGRSLASVTVGDPILRNSFPKDKGFSTTKFLMGRIAQQLPLIAQGVHVPTPEALMTAYKLAFVPPRC</sequence>
<name>A0A2H0WSY6_9BACT</name>
<dbReference type="EMBL" id="PEZG01000046">
    <property type="protein sequence ID" value="PIS15735.1"/>
    <property type="molecule type" value="Genomic_DNA"/>
</dbReference>
<evidence type="ECO:0000313" key="2">
    <source>
        <dbReference type="Proteomes" id="UP000231198"/>
    </source>
</evidence>
<dbReference type="AlphaFoldDB" id="A0A2H0WSY6"/>
<evidence type="ECO:0008006" key="3">
    <source>
        <dbReference type="Google" id="ProtNLM"/>
    </source>
</evidence>
<gene>
    <name evidence="1" type="ORF">COT62_02110</name>
</gene>
<protein>
    <recommendedName>
        <fullName evidence="3">Phospholipid/glycerol acyltransferase domain-containing protein</fullName>
    </recommendedName>
</protein>
<reference evidence="2" key="1">
    <citation type="submission" date="2017-09" db="EMBL/GenBank/DDBJ databases">
        <title>Depth-based differentiation of microbial function through sediment-hosted aquifers and enrichment of novel symbionts in the deep terrestrial subsurface.</title>
        <authorList>
            <person name="Probst A.J."/>
            <person name="Ladd B."/>
            <person name="Jarett J.K."/>
            <person name="Geller-Mcgrath D.E."/>
            <person name="Sieber C.M.K."/>
            <person name="Emerson J.B."/>
            <person name="Anantharaman K."/>
            <person name="Thomas B.C."/>
            <person name="Malmstrom R."/>
            <person name="Stieglmeier M."/>
            <person name="Klingl A."/>
            <person name="Woyke T."/>
            <person name="Ryan C.M."/>
            <person name="Banfield J.F."/>
        </authorList>
    </citation>
    <scope>NUCLEOTIDE SEQUENCE [LARGE SCALE GENOMIC DNA]</scope>
</reference>